<dbReference type="EMBL" id="CP042997">
    <property type="protein sequence ID" value="QEH37591.1"/>
    <property type="molecule type" value="Genomic_DNA"/>
</dbReference>
<proteinExistence type="predicted"/>
<dbReference type="RefSeq" id="WP_148597125.1">
    <property type="nucleotide sequence ID" value="NZ_CP042997.1"/>
</dbReference>
<dbReference type="KEGG" id="agv:OJF2_61820"/>
<reference evidence="2 3" key="1">
    <citation type="submission" date="2019-08" db="EMBL/GenBank/DDBJ databases">
        <title>Deep-cultivation of Planctomycetes and their phenomic and genomic characterization uncovers novel biology.</title>
        <authorList>
            <person name="Wiegand S."/>
            <person name="Jogler M."/>
            <person name="Boedeker C."/>
            <person name="Pinto D."/>
            <person name="Vollmers J."/>
            <person name="Rivas-Marin E."/>
            <person name="Kohn T."/>
            <person name="Peeters S.H."/>
            <person name="Heuer A."/>
            <person name="Rast P."/>
            <person name="Oberbeckmann S."/>
            <person name="Bunk B."/>
            <person name="Jeske O."/>
            <person name="Meyerdierks A."/>
            <person name="Storesund J.E."/>
            <person name="Kallscheuer N."/>
            <person name="Luecker S."/>
            <person name="Lage O.M."/>
            <person name="Pohl T."/>
            <person name="Merkel B.J."/>
            <person name="Hornburger P."/>
            <person name="Mueller R.-W."/>
            <person name="Bruemmer F."/>
            <person name="Labrenz M."/>
            <person name="Spormann A.M."/>
            <person name="Op den Camp H."/>
            <person name="Overmann J."/>
            <person name="Amann R."/>
            <person name="Jetten M.S.M."/>
            <person name="Mascher T."/>
            <person name="Medema M.H."/>
            <person name="Devos D.P."/>
            <person name="Kaster A.-K."/>
            <person name="Ovreas L."/>
            <person name="Rohde M."/>
            <person name="Galperin M.Y."/>
            <person name="Jogler C."/>
        </authorList>
    </citation>
    <scope>NUCLEOTIDE SEQUENCE [LARGE SCALE GENOMIC DNA]</scope>
    <source>
        <strain evidence="2 3">OJF2</strain>
    </source>
</reference>
<dbReference type="OrthoDB" id="225378at2"/>
<evidence type="ECO:0000313" key="3">
    <source>
        <dbReference type="Proteomes" id="UP000324233"/>
    </source>
</evidence>
<gene>
    <name evidence="2" type="ORF">OJF2_61820</name>
</gene>
<dbReference type="Proteomes" id="UP000324233">
    <property type="component" value="Chromosome"/>
</dbReference>
<sequence>MKVARLAVSSLAAACVFSIASSPSRGQGPGGASAPAGVIALETVEATTAPGANGPLPAPQAGRQPIVLPSRQASGDFRAMGGNAALAKLPNPFLSGQPVGRRGLFGHATPQSPPAGSARPGALPGSGAPTYESAPGTSPYPGTGAAGETPGGAQPAPSQPSATGAAQPPAPAAGAADAFAAASATNGPGFGGGLEGGTSNFAMIGDQSPFRFRSFLGASPGATLPQPPPVPGPRAASLFYPSMRGFKIAENMSPRPQNRFFFDFNYYNNVNDTINTNDGVPINHIQAFRYLFGWEQTFNEGKGSIGLRVPINNATGDSNLAQGTGGTTRVNVPTRTAMGNLAVFAKYILEENPRTGSLASVGLAVTTPTGPGRFAGAPWFFGLNTVTIQPFLGYLYNYNNWYIQGFSAFDFPGSVQDVTLMYNDVGIGYYLLRSSDPRRFLTALAPTFEVHVNTPLTHRDWKNRFDIAGTPDVVNLTYGLNFQFYGRATLTTALITPVSSPQPFNTEFAMLLNFYYGRSRSTLPVTPPPSL</sequence>
<feature type="compositionally biased region" description="Low complexity" evidence="1">
    <location>
        <begin position="139"/>
        <end position="173"/>
    </location>
</feature>
<keyword evidence="3" id="KW-1185">Reference proteome</keyword>
<organism evidence="2 3">
    <name type="scientific">Aquisphaera giovannonii</name>
    <dbReference type="NCBI Taxonomy" id="406548"/>
    <lineage>
        <taxon>Bacteria</taxon>
        <taxon>Pseudomonadati</taxon>
        <taxon>Planctomycetota</taxon>
        <taxon>Planctomycetia</taxon>
        <taxon>Isosphaerales</taxon>
        <taxon>Isosphaeraceae</taxon>
        <taxon>Aquisphaera</taxon>
    </lineage>
</organism>
<evidence type="ECO:0000256" key="1">
    <source>
        <dbReference type="SAM" id="MobiDB-lite"/>
    </source>
</evidence>
<feature type="region of interest" description="Disordered" evidence="1">
    <location>
        <begin position="97"/>
        <end position="173"/>
    </location>
</feature>
<protein>
    <recommendedName>
        <fullName evidence="4">MetA-pathway of phenol degradation</fullName>
    </recommendedName>
</protein>
<accession>A0A5B9WCB9</accession>
<dbReference type="AlphaFoldDB" id="A0A5B9WCB9"/>
<evidence type="ECO:0008006" key="4">
    <source>
        <dbReference type="Google" id="ProtNLM"/>
    </source>
</evidence>
<evidence type="ECO:0000313" key="2">
    <source>
        <dbReference type="EMBL" id="QEH37591.1"/>
    </source>
</evidence>
<name>A0A5B9WCB9_9BACT</name>